<evidence type="ECO:0000313" key="2">
    <source>
        <dbReference type="EMBL" id="PCH35189.1"/>
    </source>
</evidence>
<feature type="region of interest" description="Disordered" evidence="1">
    <location>
        <begin position="73"/>
        <end position="93"/>
    </location>
</feature>
<dbReference type="EMBL" id="KB467843">
    <property type="protein sequence ID" value="PCH35189.1"/>
    <property type="molecule type" value="Genomic_DNA"/>
</dbReference>
<reference evidence="2 3" key="1">
    <citation type="journal article" date="2012" name="Science">
        <title>The Paleozoic origin of enzymatic lignin decomposition reconstructed from 31 fungal genomes.</title>
        <authorList>
            <person name="Floudas D."/>
            <person name="Binder M."/>
            <person name="Riley R."/>
            <person name="Barry K."/>
            <person name="Blanchette R.A."/>
            <person name="Henrissat B."/>
            <person name="Martinez A.T."/>
            <person name="Otillar R."/>
            <person name="Spatafora J.W."/>
            <person name="Yadav J.S."/>
            <person name="Aerts A."/>
            <person name="Benoit I."/>
            <person name="Boyd A."/>
            <person name="Carlson A."/>
            <person name="Copeland A."/>
            <person name="Coutinho P.M."/>
            <person name="de Vries R.P."/>
            <person name="Ferreira P."/>
            <person name="Findley K."/>
            <person name="Foster B."/>
            <person name="Gaskell J."/>
            <person name="Glotzer D."/>
            <person name="Gorecki P."/>
            <person name="Heitman J."/>
            <person name="Hesse C."/>
            <person name="Hori C."/>
            <person name="Igarashi K."/>
            <person name="Jurgens J.A."/>
            <person name="Kallen N."/>
            <person name="Kersten P."/>
            <person name="Kohler A."/>
            <person name="Kuees U."/>
            <person name="Kumar T.K.A."/>
            <person name="Kuo A."/>
            <person name="LaButti K."/>
            <person name="Larrondo L.F."/>
            <person name="Lindquist E."/>
            <person name="Ling A."/>
            <person name="Lombard V."/>
            <person name="Lucas S."/>
            <person name="Lundell T."/>
            <person name="Martin R."/>
            <person name="McLaughlin D.J."/>
            <person name="Morgenstern I."/>
            <person name="Morin E."/>
            <person name="Murat C."/>
            <person name="Nagy L.G."/>
            <person name="Nolan M."/>
            <person name="Ohm R.A."/>
            <person name="Patyshakuliyeva A."/>
            <person name="Rokas A."/>
            <person name="Ruiz-Duenas F.J."/>
            <person name="Sabat G."/>
            <person name="Salamov A."/>
            <person name="Samejima M."/>
            <person name="Schmutz J."/>
            <person name="Slot J.C."/>
            <person name="St John F."/>
            <person name="Stenlid J."/>
            <person name="Sun H."/>
            <person name="Sun S."/>
            <person name="Syed K."/>
            <person name="Tsang A."/>
            <person name="Wiebenga A."/>
            <person name="Young D."/>
            <person name="Pisabarro A."/>
            <person name="Eastwood D.C."/>
            <person name="Martin F."/>
            <person name="Cullen D."/>
            <person name="Grigoriev I.V."/>
            <person name="Hibbett D.S."/>
        </authorList>
    </citation>
    <scope>NUCLEOTIDE SEQUENCE [LARGE SCALE GENOMIC DNA]</scope>
    <source>
        <strain evidence="2 3">MD-104</strain>
    </source>
</reference>
<dbReference type="GO" id="GO:0140580">
    <property type="term" value="F:mitochondrion autophagosome adaptor activity"/>
    <property type="evidence" value="ECO:0007669"/>
    <property type="project" value="InterPro"/>
</dbReference>
<sequence>MASRRNYATNDYELHYASLKKSLEEQYPDRHDSHVSRRRMPVVPDMRFEQGFLQSIRPYVRIERAALGRVGELKGEEHAPSGAGERRGTDTSAASLPREMIEVQWGRVMWITARDQIISPLIQGVLRGVAGVFLVPLLPELKARLHAWWARGAAHPGRPLNEGHGVGVLRSWAAGLTAGSVGSMAVAK</sequence>
<dbReference type="InterPro" id="IPR013898">
    <property type="entry name" value="Atg43"/>
</dbReference>
<accession>A0A2H3J8W7</accession>
<dbReference type="STRING" id="742152.A0A2H3J8W7"/>
<dbReference type="OrthoDB" id="2430343at2759"/>
<evidence type="ECO:0000313" key="3">
    <source>
        <dbReference type="Proteomes" id="UP000218811"/>
    </source>
</evidence>
<proteinExistence type="predicted"/>
<dbReference type="AlphaFoldDB" id="A0A2H3J8W7"/>
<dbReference type="Proteomes" id="UP000218811">
    <property type="component" value="Unassembled WGS sequence"/>
</dbReference>
<protein>
    <submittedName>
        <fullName evidence="2">Uncharacterized protein</fullName>
    </submittedName>
</protein>
<organism evidence="2 3">
    <name type="scientific">Wolfiporia cocos (strain MD-104)</name>
    <name type="common">Brown rot fungus</name>
    <dbReference type="NCBI Taxonomy" id="742152"/>
    <lineage>
        <taxon>Eukaryota</taxon>
        <taxon>Fungi</taxon>
        <taxon>Dikarya</taxon>
        <taxon>Basidiomycota</taxon>
        <taxon>Agaricomycotina</taxon>
        <taxon>Agaricomycetes</taxon>
        <taxon>Polyporales</taxon>
        <taxon>Phaeolaceae</taxon>
        <taxon>Wolfiporia</taxon>
    </lineage>
</organism>
<dbReference type="PANTHER" id="PTHR38699:SF1">
    <property type="entry name" value="MITOPHAGY RECEPTOR ATG43"/>
    <property type="match status" value="1"/>
</dbReference>
<name>A0A2H3J8W7_WOLCO</name>
<keyword evidence="3" id="KW-1185">Reference proteome</keyword>
<dbReference type="OMA" id="HRSARMK"/>
<feature type="compositionally biased region" description="Basic and acidic residues" evidence="1">
    <location>
        <begin position="73"/>
        <end position="89"/>
    </location>
</feature>
<evidence type="ECO:0000256" key="1">
    <source>
        <dbReference type="SAM" id="MobiDB-lite"/>
    </source>
</evidence>
<dbReference type="GO" id="GO:0000423">
    <property type="term" value="P:mitophagy"/>
    <property type="evidence" value="ECO:0007669"/>
    <property type="project" value="InterPro"/>
</dbReference>
<dbReference type="PANTHER" id="PTHR38699">
    <property type="entry name" value="CHROMOSOME 1, WHOLE GENOME SHOTGUN SEQUENCE"/>
    <property type="match status" value="1"/>
</dbReference>
<gene>
    <name evidence="2" type="ORF">WOLCODRAFT_125559</name>
</gene>